<proteinExistence type="predicted"/>
<feature type="chain" id="PRO_5042270010" description="UPAR/Ly6 domain-containing protein" evidence="3">
    <location>
        <begin position="21"/>
        <end position="198"/>
    </location>
</feature>
<dbReference type="Pfam" id="PF00021">
    <property type="entry name" value="UPAR_LY6"/>
    <property type="match status" value="2"/>
</dbReference>
<dbReference type="InterPro" id="IPR045860">
    <property type="entry name" value="Snake_toxin-like_sf"/>
</dbReference>
<evidence type="ECO:0000256" key="2">
    <source>
        <dbReference type="ARBA" id="ARBA00022525"/>
    </source>
</evidence>
<dbReference type="InterPro" id="IPR016054">
    <property type="entry name" value="LY6_UPA_recep-like"/>
</dbReference>
<reference evidence="5" key="1">
    <citation type="submission" date="2022-03" db="EMBL/GenBank/DDBJ databases">
        <authorList>
            <person name="Alioto T."/>
            <person name="Alioto T."/>
            <person name="Gomez Garrido J."/>
        </authorList>
    </citation>
    <scope>NUCLEOTIDE SEQUENCE</scope>
</reference>
<dbReference type="SMART" id="SM00134">
    <property type="entry name" value="LU"/>
    <property type="match status" value="1"/>
</dbReference>
<evidence type="ECO:0000259" key="4">
    <source>
        <dbReference type="SMART" id="SM00134"/>
    </source>
</evidence>
<keyword evidence="3" id="KW-0732">Signal</keyword>
<comment type="subcellular location">
    <subcellularLocation>
        <location evidence="1">Secreted</location>
    </subcellularLocation>
</comment>
<dbReference type="InterPro" id="IPR050918">
    <property type="entry name" value="CNF-like_PLA2_Inhibitor"/>
</dbReference>
<organism evidence="5 6">
    <name type="scientific">Pelobates cultripes</name>
    <name type="common">Western spadefoot toad</name>
    <dbReference type="NCBI Taxonomy" id="61616"/>
    <lineage>
        <taxon>Eukaryota</taxon>
        <taxon>Metazoa</taxon>
        <taxon>Chordata</taxon>
        <taxon>Craniata</taxon>
        <taxon>Vertebrata</taxon>
        <taxon>Euteleostomi</taxon>
        <taxon>Amphibia</taxon>
        <taxon>Batrachia</taxon>
        <taxon>Anura</taxon>
        <taxon>Pelobatoidea</taxon>
        <taxon>Pelobatidae</taxon>
        <taxon>Pelobates</taxon>
    </lineage>
</organism>
<dbReference type="EMBL" id="OW240921">
    <property type="protein sequence ID" value="CAH2318611.1"/>
    <property type="molecule type" value="Genomic_DNA"/>
</dbReference>
<dbReference type="Gene3D" id="2.10.60.10">
    <property type="entry name" value="CD59"/>
    <property type="match status" value="2"/>
</dbReference>
<dbReference type="PANTHER" id="PTHR20914:SF25">
    <property type="entry name" value="PHOSPHOLIPASE A2 INHIBITOR AND LY6_PLAUR DOMAIN-CONTAINING PROTEIN"/>
    <property type="match status" value="1"/>
</dbReference>
<evidence type="ECO:0000256" key="3">
    <source>
        <dbReference type="SAM" id="SignalP"/>
    </source>
</evidence>
<evidence type="ECO:0000256" key="1">
    <source>
        <dbReference type="ARBA" id="ARBA00004613"/>
    </source>
</evidence>
<dbReference type="PANTHER" id="PTHR20914">
    <property type="entry name" value="LY6/PLAUR DOMAIN-CONTAINING PROTEIN 8"/>
    <property type="match status" value="1"/>
</dbReference>
<feature type="signal peptide" evidence="3">
    <location>
        <begin position="1"/>
        <end position="20"/>
    </location>
</feature>
<gene>
    <name evidence="5" type="ORF">PECUL_23A042394</name>
</gene>
<keyword evidence="6" id="KW-1185">Reference proteome</keyword>
<evidence type="ECO:0000313" key="5">
    <source>
        <dbReference type="EMBL" id="CAH2318611.1"/>
    </source>
</evidence>
<sequence length="198" mass="21088">MGSILGFLCMLSVLISTGYPLSCIKCVNIKGGSCTGSSVTCASDQVCMSSYGESSIEGIKVSEVFLRDCAPTSYCDFEGSITVESNLKTKMGISCCSTDHCTPPMPKLPADKTVPNGLSCRVCLTTDSDWCTSSKTIDCTGDENMCILQSSKLIGPQNVTTAFRGCTTKNVCQFSSSSQSFDSLTMESTVQCTATKYW</sequence>
<keyword evidence="2" id="KW-0964">Secreted</keyword>
<accession>A0AAD1T9R7</accession>
<dbReference type="Proteomes" id="UP001295444">
    <property type="component" value="Chromosome 10"/>
</dbReference>
<name>A0AAD1T9R7_PELCU</name>
<protein>
    <recommendedName>
        <fullName evidence="4">UPAR/Ly6 domain-containing protein</fullName>
    </recommendedName>
</protein>
<feature type="domain" description="UPAR/Ly6" evidence="4">
    <location>
        <begin position="21"/>
        <end position="115"/>
    </location>
</feature>
<evidence type="ECO:0000313" key="6">
    <source>
        <dbReference type="Proteomes" id="UP001295444"/>
    </source>
</evidence>
<dbReference type="GO" id="GO:0005576">
    <property type="term" value="C:extracellular region"/>
    <property type="evidence" value="ECO:0007669"/>
    <property type="project" value="UniProtKB-SubCell"/>
</dbReference>
<dbReference type="SUPFAM" id="SSF57302">
    <property type="entry name" value="Snake toxin-like"/>
    <property type="match status" value="2"/>
</dbReference>
<dbReference type="AlphaFoldDB" id="A0AAD1T9R7"/>
<dbReference type="CDD" id="cd23572">
    <property type="entry name" value="TFP_LU_ECD_PINLYP_rpt2"/>
    <property type="match status" value="1"/>
</dbReference>